<name>A0A8S5RFM5_9VIRU</name>
<evidence type="ECO:0000313" key="1">
    <source>
        <dbReference type="EMBL" id="DAE29881.1"/>
    </source>
</evidence>
<protein>
    <submittedName>
        <fullName evidence="1">Uncharacterized protein</fullName>
    </submittedName>
</protein>
<reference evidence="1" key="1">
    <citation type="journal article" date="2021" name="Proc. Natl. Acad. Sci. U.S.A.">
        <title>A Catalog of Tens of Thousands of Viruses from Human Metagenomes Reveals Hidden Associations with Chronic Diseases.</title>
        <authorList>
            <person name="Tisza M.J."/>
            <person name="Buck C.B."/>
        </authorList>
    </citation>
    <scope>NUCLEOTIDE SEQUENCE</scope>
    <source>
        <strain evidence="1">CtqEG8</strain>
    </source>
</reference>
<dbReference type="EMBL" id="BK059100">
    <property type="protein sequence ID" value="DAE29881.1"/>
    <property type="molecule type" value="Genomic_DNA"/>
</dbReference>
<accession>A0A8S5RFM5</accession>
<organism evidence="1">
    <name type="scientific">virus sp. ctqEG8</name>
    <dbReference type="NCBI Taxonomy" id="2827998"/>
    <lineage>
        <taxon>Viruses</taxon>
    </lineage>
</organism>
<sequence>MVSRLLTTSRKRSAATTDLARQGDKNMNTSVEHRLLMGHMDVERILERKRHLRMRKAMSNYQLAVHNKQEFARDTFLDEVLAIERDFQEELSEYDKMFDYALYFEREKKENNK</sequence>
<proteinExistence type="predicted"/>